<reference evidence="2" key="1">
    <citation type="submission" date="2022-10" db="EMBL/GenBank/DDBJ databases">
        <title>Adaptive evolution leads to modifications in subtelomeric GC content in a zoonotic Cryptosporidium species.</title>
        <authorList>
            <person name="Li J."/>
            <person name="Feng Y."/>
            <person name="Xiao L."/>
        </authorList>
    </citation>
    <scope>NUCLEOTIDE SEQUENCE</scope>
    <source>
        <strain evidence="2">25894</strain>
    </source>
</reference>
<sequence length="115" mass="12332">MLMLASRNNILEWKSCKGGCELESGPDGLSFGNLHLGSMAVRAFQCGGAGGVDDPFRFVKLCNVVGQVDSEGKREEDKPPKEVLGRADLVEGHKQDSLAKDSHDTLALSDQRDSG</sequence>
<feature type="compositionally biased region" description="Basic and acidic residues" evidence="1">
    <location>
        <begin position="70"/>
        <end position="115"/>
    </location>
</feature>
<feature type="region of interest" description="Disordered" evidence="1">
    <location>
        <begin position="69"/>
        <end position="115"/>
    </location>
</feature>
<gene>
    <name evidence="2" type="ORF">OJ252_2059</name>
</gene>
<proteinExistence type="predicted"/>
<organism evidence="2 3">
    <name type="scientific">Cryptosporidium canis</name>
    <dbReference type="NCBI Taxonomy" id="195482"/>
    <lineage>
        <taxon>Eukaryota</taxon>
        <taxon>Sar</taxon>
        <taxon>Alveolata</taxon>
        <taxon>Apicomplexa</taxon>
        <taxon>Conoidasida</taxon>
        <taxon>Coccidia</taxon>
        <taxon>Eucoccidiorida</taxon>
        <taxon>Eimeriorina</taxon>
        <taxon>Cryptosporidiidae</taxon>
        <taxon>Cryptosporidium</taxon>
    </lineage>
</organism>
<keyword evidence="3" id="KW-1185">Reference proteome</keyword>
<dbReference type="Proteomes" id="UP001071777">
    <property type="component" value="Unassembled WGS sequence"/>
</dbReference>
<name>A0ABQ8P6A3_9CRYT</name>
<comment type="caution">
    <text evidence="2">The sequence shown here is derived from an EMBL/GenBank/DDBJ whole genome shotgun (WGS) entry which is preliminary data.</text>
</comment>
<accession>A0ABQ8P6A3</accession>
<evidence type="ECO:0000256" key="1">
    <source>
        <dbReference type="SAM" id="MobiDB-lite"/>
    </source>
</evidence>
<evidence type="ECO:0000313" key="2">
    <source>
        <dbReference type="EMBL" id="KAJ1609869.1"/>
    </source>
</evidence>
<protein>
    <submittedName>
        <fullName evidence="2">Uncharacterized protein</fullName>
    </submittedName>
</protein>
<dbReference type="EMBL" id="JAPCXB010000076">
    <property type="protein sequence ID" value="KAJ1609869.1"/>
    <property type="molecule type" value="Genomic_DNA"/>
</dbReference>
<evidence type="ECO:0000313" key="3">
    <source>
        <dbReference type="Proteomes" id="UP001071777"/>
    </source>
</evidence>